<dbReference type="InterPro" id="IPR000924">
    <property type="entry name" value="Glu/Gln-tRNA-synth"/>
</dbReference>
<gene>
    <name evidence="7" type="primary">gluQ</name>
    <name evidence="10" type="ORF">FIT94_02895</name>
</gene>
<dbReference type="GO" id="GO:0006424">
    <property type="term" value="P:glutamyl-tRNA aminoacylation"/>
    <property type="evidence" value="ECO:0007669"/>
    <property type="project" value="InterPro"/>
</dbReference>
<evidence type="ECO:0000256" key="3">
    <source>
        <dbReference type="ARBA" id="ARBA00022741"/>
    </source>
</evidence>
<dbReference type="GO" id="GO:0008270">
    <property type="term" value="F:zinc ion binding"/>
    <property type="evidence" value="ECO:0007669"/>
    <property type="project" value="UniProtKB-UniRule"/>
</dbReference>
<comment type="function">
    <text evidence="7">Catalyzes the tRNA-independent activation of glutamate in presence of ATP and the subsequent transfer of glutamate onto a tRNA(Asp). Glutamate is transferred on the 2-amino-5-(4,5-dihydroxy-2-cyclopenten-1-yl) moiety of the queuosine in the wobble position of the QUC anticodon.</text>
</comment>
<name>A0AAX1EZF2_9PROT</name>
<proteinExistence type="inferred from homology"/>
<feature type="binding site" evidence="7">
    <location>
        <position position="117"/>
    </location>
    <ligand>
        <name>Zn(2+)</name>
        <dbReference type="ChEBI" id="CHEBI:29105"/>
    </ligand>
</feature>
<dbReference type="GeneID" id="66284822"/>
<dbReference type="EMBL" id="CP040953">
    <property type="protein sequence ID" value="QDC41026.1"/>
    <property type="molecule type" value="Genomic_DNA"/>
</dbReference>
<dbReference type="FunFam" id="3.40.50.620:FF:000093">
    <property type="entry name" value="Glutamyl-Q tRNA(Asp) synthetase"/>
    <property type="match status" value="1"/>
</dbReference>
<feature type="binding site" evidence="7">
    <location>
        <begin position="5"/>
        <end position="9"/>
    </location>
    <ligand>
        <name>L-glutamate</name>
        <dbReference type="ChEBI" id="CHEBI:29985"/>
    </ligand>
</feature>
<dbReference type="InterPro" id="IPR049940">
    <property type="entry name" value="GluQ/Sye"/>
</dbReference>
<feature type="binding site" evidence="7">
    <location>
        <position position="41"/>
    </location>
    <ligand>
        <name>L-glutamate</name>
        <dbReference type="ChEBI" id="CHEBI:29985"/>
    </ligand>
</feature>
<dbReference type="NCBIfam" id="TIGR03838">
    <property type="entry name" value="queuosine_YadB"/>
    <property type="match status" value="1"/>
</dbReference>
<dbReference type="GO" id="GO:0005829">
    <property type="term" value="C:cytosol"/>
    <property type="evidence" value="ECO:0007669"/>
    <property type="project" value="TreeGrafter"/>
</dbReference>
<protein>
    <recommendedName>
        <fullName evidence="7">Glutamyl-Q tRNA(Asp) synthetase</fullName>
        <shortName evidence="7">Glu-Q-RSs</shortName>
        <ecNumber evidence="7">6.1.1.-</ecNumber>
    </recommendedName>
</protein>
<feature type="binding site" evidence="7">
    <location>
        <position position="192"/>
    </location>
    <ligand>
        <name>L-glutamate</name>
        <dbReference type="ChEBI" id="CHEBI:29985"/>
    </ligand>
</feature>
<dbReference type="GO" id="GO:0004818">
    <property type="term" value="F:glutamate-tRNA ligase activity"/>
    <property type="evidence" value="ECO:0007669"/>
    <property type="project" value="TreeGrafter"/>
</dbReference>
<dbReference type="Pfam" id="PF00749">
    <property type="entry name" value="tRNA-synt_1c"/>
    <property type="match status" value="1"/>
</dbReference>
<dbReference type="Gene3D" id="3.40.50.620">
    <property type="entry name" value="HUPs"/>
    <property type="match status" value="1"/>
</dbReference>
<dbReference type="InterPro" id="IPR014729">
    <property type="entry name" value="Rossmann-like_a/b/a_fold"/>
</dbReference>
<dbReference type="PANTHER" id="PTHR43311">
    <property type="entry name" value="GLUTAMATE--TRNA LIGASE"/>
    <property type="match status" value="1"/>
</dbReference>
<keyword evidence="3 7" id="KW-0547">Nucleotide-binding</keyword>
<dbReference type="RefSeq" id="WP_139867511.1">
    <property type="nucleotide sequence ID" value="NZ_CP040949.1"/>
</dbReference>
<dbReference type="InterPro" id="IPR020058">
    <property type="entry name" value="Glu/Gln-tRNA-synth_Ib_cat-dom"/>
</dbReference>
<dbReference type="HAMAP" id="MF_01428">
    <property type="entry name" value="Glu_Q_tRNA_synth"/>
    <property type="match status" value="1"/>
</dbReference>
<evidence type="ECO:0000313" key="10">
    <source>
        <dbReference type="EMBL" id="QDC41026.1"/>
    </source>
</evidence>
<evidence type="ECO:0000259" key="9">
    <source>
        <dbReference type="Pfam" id="PF00749"/>
    </source>
</evidence>
<dbReference type="EC" id="6.1.1.-" evidence="7"/>
<dbReference type="GO" id="GO:0005524">
    <property type="term" value="F:ATP binding"/>
    <property type="evidence" value="ECO:0007669"/>
    <property type="project" value="UniProtKB-KW"/>
</dbReference>
<feature type="binding site" evidence="7">
    <location>
        <position position="174"/>
    </location>
    <ligand>
        <name>L-glutamate</name>
        <dbReference type="ChEBI" id="CHEBI:29985"/>
    </ligand>
</feature>
<evidence type="ECO:0000256" key="7">
    <source>
        <dbReference type="HAMAP-Rule" id="MF_01428"/>
    </source>
</evidence>
<dbReference type="SUPFAM" id="SSF52374">
    <property type="entry name" value="Nucleotidylyl transferase"/>
    <property type="match status" value="1"/>
</dbReference>
<keyword evidence="6 7" id="KW-0030">Aminoacyl-tRNA synthetase</keyword>
<feature type="short sequence motif" description="'KMSKS' region" evidence="7">
    <location>
        <begin position="229"/>
        <end position="233"/>
    </location>
</feature>
<evidence type="ECO:0000256" key="8">
    <source>
        <dbReference type="RuleBase" id="RU363037"/>
    </source>
</evidence>
<evidence type="ECO:0000256" key="5">
    <source>
        <dbReference type="ARBA" id="ARBA00022840"/>
    </source>
</evidence>
<dbReference type="PRINTS" id="PR00987">
    <property type="entry name" value="TRNASYNTHGLU"/>
</dbReference>
<sequence length="292" mass="33269">MYIGRFAPSPTGPMHFGSLITAVASYLDAKHQHGIWKVRIEDLDQPRTVKGSDKTILDTLHQHGFHWDDEVIYQSHRLDIYQSFLSKLNEKKITYYCECSRKEIADSAITGIDGMIYPGTCRNKILDSNHHALRVKVEDLFIEFEDKIQGGIKQNILKEFGDFVLKRSDGIYAYQLAVVIDDALQNINTIIRGSDLIDSSSRQIYLQKILSLPKVAYGHVPVATLNQKKLSKENQSMPINISNAKDNLIACLKFLGQDYEVVRKENTLTNFWATAIQLWDISLVPKIKTIEI</sequence>
<feature type="binding site" evidence="7">
    <location>
        <position position="99"/>
    </location>
    <ligand>
        <name>Zn(2+)</name>
        <dbReference type="ChEBI" id="CHEBI:29105"/>
    </ligand>
</feature>
<comment type="cofactor">
    <cofactor evidence="7">
        <name>Zn(2+)</name>
        <dbReference type="ChEBI" id="CHEBI:29105"/>
    </cofactor>
    <text evidence="7">Binds 1 zinc ion per subunit.</text>
</comment>
<keyword evidence="2 7" id="KW-0479">Metal-binding</keyword>
<feature type="binding site" evidence="7">
    <location>
        <position position="121"/>
    </location>
    <ligand>
        <name>Zn(2+)</name>
        <dbReference type="ChEBI" id="CHEBI:29105"/>
    </ligand>
</feature>
<evidence type="ECO:0000256" key="2">
    <source>
        <dbReference type="ARBA" id="ARBA00022723"/>
    </source>
</evidence>
<dbReference type="Proteomes" id="UP000314901">
    <property type="component" value="Chromosome"/>
</dbReference>
<feature type="short sequence motif" description="'HIGH' region" evidence="7">
    <location>
        <begin position="8"/>
        <end position="18"/>
    </location>
</feature>
<dbReference type="Gene3D" id="3.90.800.10">
    <property type="entry name" value="Glutamyl-tRNA Synthetase, Domain 3"/>
    <property type="match status" value="1"/>
</dbReference>
<keyword evidence="1 7" id="KW-0436">Ligase</keyword>
<feature type="domain" description="Glutamyl/glutaminyl-tRNA synthetase class Ib catalytic" evidence="9">
    <location>
        <begin position="5"/>
        <end position="245"/>
    </location>
</feature>
<reference evidence="10 11" key="1">
    <citation type="journal article" date="2019" name="ISME J.">
        <title>Evolution in action: habitat transition from sediment to the pelagial leads to genome streamlining in Methylophilaceae.</title>
        <authorList>
            <person name="Salcher M."/>
            <person name="Schaefle D."/>
            <person name="Kaspar M."/>
            <person name="Neuenschwander S.M."/>
            <person name="Ghai R."/>
        </authorList>
    </citation>
    <scope>NUCLEOTIDE SEQUENCE [LARGE SCALE GENOMIC DNA]</scope>
    <source>
        <strain evidence="10 11">MMS-RVI-51</strain>
    </source>
</reference>
<evidence type="ECO:0000313" key="11">
    <source>
        <dbReference type="Proteomes" id="UP000314901"/>
    </source>
</evidence>
<feature type="binding site" evidence="7">
    <location>
        <position position="232"/>
    </location>
    <ligand>
        <name>ATP</name>
        <dbReference type="ChEBI" id="CHEBI:30616"/>
    </ligand>
</feature>
<dbReference type="NCBIfam" id="NF004314">
    <property type="entry name" value="PRK05710.1-3"/>
    <property type="match status" value="1"/>
</dbReference>
<keyword evidence="8" id="KW-0648">Protein biosynthesis</keyword>
<dbReference type="KEGG" id="muv:FIT94_02895"/>
<dbReference type="InterPro" id="IPR022380">
    <property type="entry name" value="Glu-Q_tRNA(Asp)_Synthase"/>
</dbReference>
<comment type="similarity">
    <text evidence="7">Belongs to the class-I aminoacyl-tRNA synthetase family. GluQ subfamily.</text>
</comment>
<accession>A0AAX1EZF2</accession>
<keyword evidence="4 7" id="KW-0862">Zinc</keyword>
<keyword evidence="5 7" id="KW-0067">ATP-binding</keyword>
<organism evidence="10 11">
    <name type="scientific">Candidatus Methylopumilus universalis</name>
    <dbReference type="NCBI Taxonomy" id="2588536"/>
    <lineage>
        <taxon>Bacteria</taxon>
        <taxon>Pseudomonadati</taxon>
        <taxon>Pseudomonadota</taxon>
        <taxon>Betaproteobacteria</taxon>
        <taxon>Nitrosomonadales</taxon>
        <taxon>Methylophilaceae</taxon>
        <taxon>Candidatus Methylopumilus</taxon>
    </lineage>
</organism>
<feature type="binding site" evidence="7">
    <location>
        <position position="97"/>
    </location>
    <ligand>
        <name>Zn(2+)</name>
        <dbReference type="ChEBI" id="CHEBI:29105"/>
    </ligand>
</feature>
<dbReference type="AlphaFoldDB" id="A0AAX1EZF2"/>
<dbReference type="GO" id="GO:0006400">
    <property type="term" value="P:tRNA modification"/>
    <property type="evidence" value="ECO:0007669"/>
    <property type="project" value="InterPro"/>
</dbReference>
<dbReference type="PANTHER" id="PTHR43311:SF1">
    <property type="entry name" value="GLUTAMYL-Q TRNA(ASP) SYNTHETASE"/>
    <property type="match status" value="1"/>
</dbReference>
<evidence type="ECO:0000256" key="1">
    <source>
        <dbReference type="ARBA" id="ARBA00022598"/>
    </source>
</evidence>
<evidence type="ECO:0000256" key="4">
    <source>
        <dbReference type="ARBA" id="ARBA00022833"/>
    </source>
</evidence>
<evidence type="ECO:0000256" key="6">
    <source>
        <dbReference type="ARBA" id="ARBA00023146"/>
    </source>
</evidence>